<gene>
    <name evidence="1" type="ORF">Ssi02_12160</name>
</gene>
<name>A0A919RBQ4_9ACTN</name>
<comment type="caution">
    <text evidence="1">The sequence shown here is derived from an EMBL/GenBank/DDBJ whole genome shotgun (WGS) entry which is preliminary data.</text>
</comment>
<sequence length="640" mass="72503">MSDQFHSELSRTEGSVHTGQGDQYNYYYASLTDSRGRSHRSLANDQLLWLLEHFVEPAGFGRARTILDEYRTVFLDGPPGSGRNAAAKMLLHGRCSDAETIHELLVEGDRTDRLDLRSIGEGDLRLLDLSDENEETWAEVRSELTSLRKTVLDHAARLVVVLPAHGSRSLPADLGQYRVEIERPVAMEVVQRYLRVAGVPTSETGSRPKHLLDYLDTQPAMRDLARYVALILEARVKSSEMDFDAWCAEAYGVLNEVDDEVAKFVATLNQGPQLALLLATAMLHGAHADSVHRATVLLLRAAEHPDDESSLLEQAHLHHRLNEIGAKVDTSGRVWLKRLGYDTAIRTHFWKNTPDLREAFGRWVLKTIDVVDLNVEERDRLVAHFSEQCLHERYRQGLADLVAQWAASHTHPRRLRAAAQVLKRGLQDEHGQFFRRKIYDWSMDNSLSHGLRVVLTQICHEVMAVLHPDQALVRLHHLARRESGVTHARGALTDLTLGEARLHRLMLERLARDLMKERPWETDIELFLDYVDPDALMRMEAGTRALIAESALRGQLILGWSVVFVRCPAERWTAQAQEWLRTALVHERFLDVLIAGGAGRMNLLARMYTLARGLPGLLEDRRLLLADLVRQKINIAMQGA</sequence>
<reference evidence="1" key="1">
    <citation type="submission" date="2021-01" db="EMBL/GenBank/DDBJ databases">
        <title>Whole genome shotgun sequence of Sinosporangium siamense NBRC 109515.</title>
        <authorList>
            <person name="Komaki H."/>
            <person name="Tamura T."/>
        </authorList>
    </citation>
    <scope>NUCLEOTIDE SEQUENCE</scope>
    <source>
        <strain evidence="1">NBRC 109515</strain>
    </source>
</reference>
<proteinExistence type="predicted"/>
<keyword evidence="2" id="KW-1185">Reference proteome</keyword>
<organism evidence="1 2">
    <name type="scientific">Sinosporangium siamense</name>
    <dbReference type="NCBI Taxonomy" id="1367973"/>
    <lineage>
        <taxon>Bacteria</taxon>
        <taxon>Bacillati</taxon>
        <taxon>Actinomycetota</taxon>
        <taxon>Actinomycetes</taxon>
        <taxon>Streptosporangiales</taxon>
        <taxon>Streptosporangiaceae</taxon>
        <taxon>Sinosporangium</taxon>
    </lineage>
</organism>
<dbReference type="EMBL" id="BOOW01000007">
    <property type="protein sequence ID" value="GII90985.1"/>
    <property type="molecule type" value="Genomic_DNA"/>
</dbReference>
<protein>
    <submittedName>
        <fullName evidence="1">Uncharacterized protein</fullName>
    </submittedName>
</protein>
<accession>A0A919RBQ4</accession>
<evidence type="ECO:0000313" key="1">
    <source>
        <dbReference type="EMBL" id="GII90985.1"/>
    </source>
</evidence>
<evidence type="ECO:0000313" key="2">
    <source>
        <dbReference type="Proteomes" id="UP000606172"/>
    </source>
</evidence>
<dbReference type="Proteomes" id="UP000606172">
    <property type="component" value="Unassembled WGS sequence"/>
</dbReference>
<dbReference type="RefSeq" id="WP_204021880.1">
    <property type="nucleotide sequence ID" value="NZ_BOOW01000007.1"/>
</dbReference>
<dbReference type="AlphaFoldDB" id="A0A919RBQ4"/>